<dbReference type="NCBIfam" id="TIGR02532">
    <property type="entry name" value="IV_pilin_GFxxxE"/>
    <property type="match status" value="1"/>
</dbReference>
<evidence type="ECO:0000259" key="11">
    <source>
        <dbReference type="Pfam" id="PF08334"/>
    </source>
</evidence>
<dbReference type="NCBIfam" id="TIGR01710">
    <property type="entry name" value="typeII_sec_gspG"/>
    <property type="match status" value="1"/>
</dbReference>
<keyword evidence="6" id="KW-0997">Cell inner membrane</keyword>
<comment type="subcellular location">
    <subcellularLocation>
        <location evidence="1">Cell inner membrane</location>
        <topology evidence="1">Single-pass membrane protein</topology>
    </subcellularLocation>
</comment>
<protein>
    <recommendedName>
        <fullName evidence="3">Type II secretion system core protein G</fullName>
    </recommendedName>
</protein>
<dbReference type="InterPro" id="IPR045584">
    <property type="entry name" value="Pilin-like"/>
</dbReference>
<dbReference type="AlphaFoldDB" id="A0A1I3JY81"/>
<evidence type="ECO:0000256" key="10">
    <source>
        <dbReference type="SAM" id="Phobius"/>
    </source>
</evidence>
<dbReference type="EMBL" id="FORA01000001">
    <property type="protein sequence ID" value="SFI65173.1"/>
    <property type="molecule type" value="Genomic_DNA"/>
</dbReference>
<evidence type="ECO:0000256" key="5">
    <source>
        <dbReference type="ARBA" id="ARBA00022481"/>
    </source>
</evidence>
<dbReference type="InterPro" id="IPR010054">
    <property type="entry name" value="Type2_sec_GspG"/>
</dbReference>
<keyword evidence="13" id="KW-1185">Reference proteome</keyword>
<dbReference type="Pfam" id="PF08334">
    <property type="entry name" value="T2SSG"/>
    <property type="match status" value="1"/>
</dbReference>
<name>A0A1I3JY81_9RHOB</name>
<sequence length="143" mass="15245">MISRKAVTWKGKSGVTILEVLIVLSIIALIAAVAGPRLVGYLGRAKSDTAALQIGQIESAVQLFYIDVGRYPSDNEGLQVLLQAPAGTSDWDGPYLRKPEALIDPWGRGYVYDGNGEGTDFTIRTFGRDGQQGGTGEDADLSS</sequence>
<dbReference type="STRING" id="390807.SAMN04488095_1472"/>
<reference evidence="12 13" key="1">
    <citation type="submission" date="2016-10" db="EMBL/GenBank/DDBJ databases">
        <authorList>
            <person name="de Groot N.N."/>
        </authorList>
    </citation>
    <scope>NUCLEOTIDE SEQUENCE [LARGE SCALE GENOMIC DNA]</scope>
    <source>
        <strain evidence="12 13">DSM 19073</strain>
    </source>
</reference>
<dbReference type="InterPro" id="IPR013545">
    <property type="entry name" value="T2SS_protein-GspG_C"/>
</dbReference>
<evidence type="ECO:0000256" key="7">
    <source>
        <dbReference type="ARBA" id="ARBA00022692"/>
    </source>
</evidence>
<gene>
    <name evidence="12" type="ORF">SAMN04488095_1472</name>
</gene>
<keyword evidence="8 10" id="KW-1133">Transmembrane helix</keyword>
<dbReference type="GO" id="GO:0005886">
    <property type="term" value="C:plasma membrane"/>
    <property type="evidence" value="ECO:0007669"/>
    <property type="project" value="UniProtKB-SubCell"/>
</dbReference>
<dbReference type="GO" id="GO:0015628">
    <property type="term" value="P:protein secretion by the type II secretion system"/>
    <property type="evidence" value="ECO:0007669"/>
    <property type="project" value="InterPro"/>
</dbReference>
<evidence type="ECO:0000256" key="3">
    <source>
        <dbReference type="ARBA" id="ARBA00020042"/>
    </source>
</evidence>
<dbReference type="OrthoDB" id="9795612at2"/>
<dbReference type="PRINTS" id="PR00813">
    <property type="entry name" value="BCTERIALGSPG"/>
</dbReference>
<dbReference type="Gene3D" id="3.30.700.10">
    <property type="entry name" value="Glycoprotein, Type 4 Pilin"/>
    <property type="match status" value="1"/>
</dbReference>
<proteinExistence type="inferred from homology"/>
<dbReference type="RefSeq" id="WP_092778465.1">
    <property type="nucleotide sequence ID" value="NZ_FORA01000001.1"/>
</dbReference>
<evidence type="ECO:0000256" key="6">
    <source>
        <dbReference type="ARBA" id="ARBA00022519"/>
    </source>
</evidence>
<dbReference type="GO" id="GO:0015627">
    <property type="term" value="C:type II protein secretion system complex"/>
    <property type="evidence" value="ECO:0007669"/>
    <property type="project" value="InterPro"/>
</dbReference>
<evidence type="ECO:0000256" key="9">
    <source>
        <dbReference type="ARBA" id="ARBA00023136"/>
    </source>
</evidence>
<feature type="transmembrane region" description="Helical" evidence="10">
    <location>
        <begin position="20"/>
        <end position="39"/>
    </location>
</feature>
<keyword evidence="5" id="KW-0488">Methylation</keyword>
<keyword evidence="7 10" id="KW-0812">Transmembrane</keyword>
<dbReference type="InterPro" id="IPR000983">
    <property type="entry name" value="Bac_GSPG_pilin"/>
</dbReference>
<feature type="domain" description="Type II secretion system protein GspG C-terminal" evidence="11">
    <location>
        <begin position="38"/>
        <end position="142"/>
    </location>
</feature>
<dbReference type="SUPFAM" id="SSF54523">
    <property type="entry name" value="Pili subunits"/>
    <property type="match status" value="1"/>
</dbReference>
<organism evidence="12 13">
    <name type="scientific">Jannaschia pohangensis</name>
    <dbReference type="NCBI Taxonomy" id="390807"/>
    <lineage>
        <taxon>Bacteria</taxon>
        <taxon>Pseudomonadati</taxon>
        <taxon>Pseudomonadota</taxon>
        <taxon>Alphaproteobacteria</taxon>
        <taxon>Rhodobacterales</taxon>
        <taxon>Roseobacteraceae</taxon>
        <taxon>Jannaschia</taxon>
    </lineage>
</organism>
<accession>A0A1I3JY81</accession>
<comment type="similarity">
    <text evidence="2">Belongs to the GSP G family.</text>
</comment>
<dbReference type="Pfam" id="PF07963">
    <property type="entry name" value="N_methyl"/>
    <property type="match status" value="1"/>
</dbReference>
<evidence type="ECO:0000256" key="4">
    <source>
        <dbReference type="ARBA" id="ARBA00022475"/>
    </source>
</evidence>
<dbReference type="InterPro" id="IPR012902">
    <property type="entry name" value="N_methyl_site"/>
</dbReference>
<evidence type="ECO:0000256" key="1">
    <source>
        <dbReference type="ARBA" id="ARBA00004377"/>
    </source>
</evidence>
<dbReference type="Proteomes" id="UP000199110">
    <property type="component" value="Unassembled WGS sequence"/>
</dbReference>
<evidence type="ECO:0000313" key="13">
    <source>
        <dbReference type="Proteomes" id="UP000199110"/>
    </source>
</evidence>
<keyword evidence="9 10" id="KW-0472">Membrane</keyword>
<keyword evidence="4" id="KW-1003">Cell membrane</keyword>
<evidence type="ECO:0000313" key="12">
    <source>
        <dbReference type="EMBL" id="SFI65173.1"/>
    </source>
</evidence>
<evidence type="ECO:0000256" key="2">
    <source>
        <dbReference type="ARBA" id="ARBA00009984"/>
    </source>
</evidence>
<evidence type="ECO:0000256" key="8">
    <source>
        <dbReference type="ARBA" id="ARBA00022989"/>
    </source>
</evidence>